<dbReference type="InterPro" id="IPR018120">
    <property type="entry name" value="Glyco_hydro_1_AS"/>
</dbReference>
<reference evidence="4 5" key="1">
    <citation type="submission" date="2020-07" db="EMBL/GenBank/DDBJ databases">
        <title>MOT database genomes.</title>
        <authorList>
            <person name="Joseph S."/>
            <person name="Aduse-Opoku J."/>
            <person name="Hashim A."/>
            <person name="Wade W."/>
            <person name="Curtis M."/>
        </authorList>
    </citation>
    <scope>NUCLEOTIDE SEQUENCE [LARGE SCALE GENOMIC DNA]</scope>
    <source>
        <strain evidence="4 5">WMus004</strain>
    </source>
</reference>
<dbReference type="EMBL" id="JACBXV010000029">
    <property type="protein sequence ID" value="NYS68642.1"/>
    <property type="molecule type" value="Genomic_DNA"/>
</dbReference>
<keyword evidence="2" id="KW-0326">Glycosidase</keyword>
<dbReference type="Proteomes" id="UP000572528">
    <property type="component" value="Unassembled WGS sequence"/>
</dbReference>
<sequence>MTGIDSESESYRRFMAHLKFFSERLSQKRASRSSDVGRMLPGSRVGCMSFSYYNSRTVTADGSAQKSSGGNLFSSVKHPYLPQGEWGWAIDPIGFRITLNEIQARYGKPMFVVENGLGATDRLVSASSGEMRKRYGLIHVACDDQGRGTMEWRRKRSFHWYRELIASNGADLGA</sequence>
<dbReference type="Gene3D" id="3.20.20.80">
    <property type="entry name" value="Glycosidases"/>
    <property type="match status" value="2"/>
</dbReference>
<dbReference type="InterPro" id="IPR001360">
    <property type="entry name" value="Glyco_hydro_1"/>
</dbReference>
<evidence type="ECO:0000256" key="1">
    <source>
        <dbReference type="ARBA" id="ARBA00010838"/>
    </source>
</evidence>
<dbReference type="AlphaFoldDB" id="A0A853EKA5"/>
<dbReference type="SUPFAM" id="SSF51445">
    <property type="entry name" value="(Trans)glycosidases"/>
    <property type="match status" value="1"/>
</dbReference>
<protein>
    <submittedName>
        <fullName evidence="4">Family 1 glycosylhydrolase</fullName>
    </submittedName>
</protein>
<evidence type="ECO:0000313" key="4">
    <source>
        <dbReference type="EMBL" id="NYS68642.1"/>
    </source>
</evidence>
<evidence type="ECO:0000256" key="3">
    <source>
        <dbReference type="PROSITE-ProRule" id="PRU10055"/>
    </source>
</evidence>
<gene>
    <name evidence="4" type="ORF">HZZ05_03770</name>
</gene>
<name>A0A853EKA5_9ACTO</name>
<evidence type="ECO:0000256" key="2">
    <source>
        <dbReference type="ARBA" id="ARBA00023295"/>
    </source>
</evidence>
<dbReference type="PROSITE" id="PS00572">
    <property type="entry name" value="GLYCOSYL_HYDROL_F1_1"/>
    <property type="match status" value="1"/>
</dbReference>
<dbReference type="GO" id="GO:0005975">
    <property type="term" value="P:carbohydrate metabolic process"/>
    <property type="evidence" value="ECO:0007669"/>
    <property type="project" value="InterPro"/>
</dbReference>
<dbReference type="RefSeq" id="WP_179899967.1">
    <property type="nucleotide sequence ID" value="NZ_JACBXV010000029.1"/>
</dbReference>
<dbReference type="InterPro" id="IPR017853">
    <property type="entry name" value="GH"/>
</dbReference>
<proteinExistence type="inferred from homology"/>
<dbReference type="GO" id="GO:0004553">
    <property type="term" value="F:hydrolase activity, hydrolyzing O-glycosyl compounds"/>
    <property type="evidence" value="ECO:0007669"/>
    <property type="project" value="InterPro"/>
</dbReference>
<accession>A0A853EKA5</accession>
<comment type="caution">
    <text evidence="4">The sequence shown here is derived from an EMBL/GenBank/DDBJ whole genome shotgun (WGS) entry which is preliminary data.</text>
</comment>
<feature type="active site" description="Nucleophile" evidence="3">
    <location>
        <position position="114"/>
    </location>
</feature>
<organism evidence="4 5">
    <name type="scientific">Actinomyces bowdenii</name>
    <dbReference type="NCBI Taxonomy" id="131109"/>
    <lineage>
        <taxon>Bacteria</taxon>
        <taxon>Bacillati</taxon>
        <taxon>Actinomycetota</taxon>
        <taxon>Actinomycetes</taxon>
        <taxon>Actinomycetales</taxon>
        <taxon>Actinomycetaceae</taxon>
        <taxon>Actinomyces</taxon>
    </lineage>
</organism>
<evidence type="ECO:0000313" key="5">
    <source>
        <dbReference type="Proteomes" id="UP000572528"/>
    </source>
</evidence>
<comment type="similarity">
    <text evidence="1">Belongs to the glycosyl hydrolase 1 family.</text>
</comment>
<dbReference type="Pfam" id="PF00232">
    <property type="entry name" value="Glyco_hydro_1"/>
    <property type="match status" value="1"/>
</dbReference>
<keyword evidence="4" id="KW-0378">Hydrolase</keyword>